<evidence type="ECO:0000313" key="4">
    <source>
        <dbReference type="Proteomes" id="UP001235712"/>
    </source>
</evidence>
<feature type="transmembrane region" description="Helical" evidence="2">
    <location>
        <begin position="102"/>
        <end position="120"/>
    </location>
</feature>
<evidence type="ECO:0000256" key="1">
    <source>
        <dbReference type="SAM" id="MobiDB-lite"/>
    </source>
</evidence>
<dbReference type="EMBL" id="JAUSQZ010000001">
    <property type="protein sequence ID" value="MDP9826951.1"/>
    <property type="molecule type" value="Genomic_DNA"/>
</dbReference>
<feature type="region of interest" description="Disordered" evidence="1">
    <location>
        <begin position="26"/>
        <end position="61"/>
    </location>
</feature>
<accession>A0ABT9P305</accession>
<feature type="transmembrane region" description="Helical" evidence="2">
    <location>
        <begin position="127"/>
        <end position="149"/>
    </location>
</feature>
<keyword evidence="2" id="KW-1133">Transmembrane helix</keyword>
<feature type="transmembrane region" description="Helical" evidence="2">
    <location>
        <begin position="300"/>
        <end position="325"/>
    </location>
</feature>
<dbReference type="Proteomes" id="UP001235712">
    <property type="component" value="Unassembled WGS sequence"/>
</dbReference>
<protein>
    <submittedName>
        <fullName evidence="3">Uncharacterized protein</fullName>
    </submittedName>
</protein>
<dbReference type="RefSeq" id="WP_307242342.1">
    <property type="nucleotide sequence ID" value="NZ_JAUSQZ010000001.1"/>
</dbReference>
<comment type="caution">
    <text evidence="3">The sequence shown here is derived from an EMBL/GenBank/DDBJ whole genome shotgun (WGS) entry which is preliminary data.</text>
</comment>
<evidence type="ECO:0000313" key="3">
    <source>
        <dbReference type="EMBL" id="MDP9826951.1"/>
    </source>
</evidence>
<evidence type="ECO:0000256" key="2">
    <source>
        <dbReference type="SAM" id="Phobius"/>
    </source>
</evidence>
<feature type="transmembrane region" description="Helical" evidence="2">
    <location>
        <begin position="230"/>
        <end position="248"/>
    </location>
</feature>
<feature type="transmembrane region" description="Helical" evidence="2">
    <location>
        <begin position="501"/>
        <end position="523"/>
    </location>
</feature>
<reference evidence="3 4" key="1">
    <citation type="submission" date="2023-07" db="EMBL/GenBank/DDBJ databases">
        <title>Sequencing the genomes of 1000 actinobacteria strains.</title>
        <authorList>
            <person name="Klenk H.-P."/>
        </authorList>
    </citation>
    <scope>NUCLEOTIDE SEQUENCE [LARGE SCALE GENOMIC DNA]</scope>
    <source>
        <strain evidence="3 4">DSM 44388</strain>
    </source>
</reference>
<name>A0ABT9P305_9ACTN</name>
<proteinExistence type="predicted"/>
<keyword evidence="4" id="KW-1185">Reference proteome</keyword>
<keyword evidence="2" id="KW-0472">Membrane</keyword>
<organism evidence="3 4">
    <name type="scientific">Kineosporia succinea</name>
    <dbReference type="NCBI Taxonomy" id="84632"/>
    <lineage>
        <taxon>Bacteria</taxon>
        <taxon>Bacillati</taxon>
        <taxon>Actinomycetota</taxon>
        <taxon>Actinomycetes</taxon>
        <taxon>Kineosporiales</taxon>
        <taxon>Kineosporiaceae</taxon>
        <taxon>Kineosporia</taxon>
    </lineage>
</organism>
<feature type="transmembrane region" description="Helical" evidence="2">
    <location>
        <begin position="76"/>
        <end position="96"/>
    </location>
</feature>
<feature type="transmembrane region" description="Helical" evidence="2">
    <location>
        <begin position="448"/>
        <end position="469"/>
    </location>
</feature>
<keyword evidence="2" id="KW-0812">Transmembrane</keyword>
<feature type="transmembrane region" description="Helical" evidence="2">
    <location>
        <begin position="260"/>
        <end position="280"/>
    </location>
</feature>
<feature type="transmembrane region" description="Helical" evidence="2">
    <location>
        <begin position="200"/>
        <end position="218"/>
    </location>
</feature>
<feature type="transmembrane region" description="Helical" evidence="2">
    <location>
        <begin position="161"/>
        <end position="188"/>
    </location>
</feature>
<sequence length="790" mass="83575">MLSPSDLGAELAGCSEQERYRAMGTMRRPPGVLAGVPATPATTDVRPSRPAGTPSRPPRPVAARALAGQKPGGRVGVARSLAAWLALPVLLLIAVLPDWRSGPAAVLGCLGVVLLGFVVARTKTLSWSSVVLLLLASLPWAVLVAAAGWGLEDTVGSSLPVLAHGTVMAAVAQQSLLLVPLLALPALVPSRARRLSMADWLLAGVVIGAGFGLTLHLLDLDTPARLFSGTGQPVLTGLAGAALGFAVAARRHARKAGLTIVGRALWLGLAVLWPVLMWWLAVSVQVGPALAGARPPLLDWGWTVSAHGRVPVWLLLALLVLALLVDAGRLRNAAELEPDPVPHPFHPVQAADAWAGRATRWAGTSETRTVTALVWLVATACSVVAFAGRDLGVVFAAVRRSGPGSGAARWTAISRGRAAGVMVRWVRAEAIQLAADPDTRAALWRNRLAGGIGIGVMLATAALLGPYWAQGVSGAAAEGLTWPGQIVENRWRAGVHGFDGAVWVVLLVALVVLLAGGADWSALGYRNTFLSRRPVPQGRASVGDYLRGTSLSGALVDLGCLLAGTLPSRAETRPSGSAIRAAVGDFRADPRSFLERRRRQIRAGSVQLEDEEEPDVLPAVCRRVPGEELPALKLADGRLLSPLSPDAEREFTAYLNGLDRYEPEPEGDGARWRAQSCGRYEFMVSNRPEIWSSGTTERSLRYGLCVLGLWYSGASSWTVPGTLPSTLPEMVRHRAALELDRRLIEFTTAVNYPGNPFRAVEVVVSDPRVAESVQARMDRLAIPGIVVVVS</sequence>
<gene>
    <name evidence="3" type="ORF">J2S57_002700</name>
</gene>